<dbReference type="Proteomes" id="UP000238882">
    <property type="component" value="Unassembled WGS sequence"/>
</dbReference>
<gene>
    <name evidence="1" type="ORF">BTO18_07915</name>
</gene>
<evidence type="ECO:0000313" key="1">
    <source>
        <dbReference type="EMBL" id="PQJ79098.1"/>
    </source>
</evidence>
<evidence type="ECO:0000313" key="2">
    <source>
        <dbReference type="Proteomes" id="UP000238882"/>
    </source>
</evidence>
<proteinExistence type="predicted"/>
<dbReference type="AlphaFoldDB" id="A0A2S7WNB0"/>
<keyword evidence="2" id="KW-1185">Reference proteome</keyword>
<comment type="caution">
    <text evidence="1">The sequence shown here is derived from an EMBL/GenBank/DDBJ whole genome shotgun (WGS) entry which is preliminary data.</text>
</comment>
<accession>A0A2S7WNB0</accession>
<reference evidence="1 2" key="1">
    <citation type="submission" date="2016-12" db="EMBL/GenBank/DDBJ databases">
        <title>Trade-off between light-utilization and light-protection in marine flavobacteria.</title>
        <authorList>
            <person name="Kumagai Y."/>
            <person name="Yoshizawa S."/>
            <person name="Kogure K."/>
            <person name="Iwasaki W."/>
        </authorList>
    </citation>
    <scope>NUCLEOTIDE SEQUENCE [LARGE SCALE GENOMIC DNA]</scope>
    <source>
        <strain evidence="1 2">NBRC 108759</strain>
    </source>
</reference>
<sequence length="158" mass="17893">MFLFLLTEIITYAQKNNACKVIYEADKNGKTVSGNLAKLKEYVQNGNPIRVGWSLKFPNPLKKNEIIEMEHWTDAGFVTTLQGHVFVQVKSIFQQGSMIANPPGVSLVDDRANSWVGIIGTTGVMRQKFAESEKLTKMYKDMGILTRKLKKNIKNKRL</sequence>
<organism evidence="1 2">
    <name type="scientific">Polaribacter porphyrae</name>
    <dbReference type="NCBI Taxonomy" id="1137780"/>
    <lineage>
        <taxon>Bacteria</taxon>
        <taxon>Pseudomonadati</taxon>
        <taxon>Bacteroidota</taxon>
        <taxon>Flavobacteriia</taxon>
        <taxon>Flavobacteriales</taxon>
        <taxon>Flavobacteriaceae</taxon>
    </lineage>
</organism>
<dbReference type="OrthoDB" id="7554093at2"/>
<name>A0A2S7WNB0_9FLAO</name>
<dbReference type="EMBL" id="MSCN01000001">
    <property type="protein sequence ID" value="PQJ79098.1"/>
    <property type="molecule type" value="Genomic_DNA"/>
</dbReference>
<protein>
    <submittedName>
        <fullName evidence="1">Uncharacterized protein</fullName>
    </submittedName>
</protein>
<dbReference type="RefSeq" id="WP_105015701.1">
    <property type="nucleotide sequence ID" value="NZ_MSCN01000001.1"/>
</dbReference>